<evidence type="ECO:0000256" key="3">
    <source>
        <dbReference type="ARBA" id="ARBA00023163"/>
    </source>
</evidence>
<dbReference type="InterPro" id="IPR018060">
    <property type="entry name" value="HTH_AraC"/>
</dbReference>
<keyword evidence="1" id="KW-0805">Transcription regulation</keyword>
<dbReference type="PRINTS" id="PR00032">
    <property type="entry name" value="HTHARAC"/>
</dbReference>
<dbReference type="Proteomes" id="UP001153404">
    <property type="component" value="Unassembled WGS sequence"/>
</dbReference>
<protein>
    <submittedName>
        <fullName evidence="5">Helix-turn-helix transcriptional regulator</fullName>
    </submittedName>
</protein>
<dbReference type="PROSITE" id="PS00041">
    <property type="entry name" value="HTH_ARAC_FAMILY_1"/>
    <property type="match status" value="1"/>
</dbReference>
<evidence type="ECO:0000256" key="1">
    <source>
        <dbReference type="ARBA" id="ARBA00023015"/>
    </source>
</evidence>
<evidence type="ECO:0000313" key="6">
    <source>
        <dbReference type="Proteomes" id="UP001153404"/>
    </source>
</evidence>
<sequence length="66" mass="7770">MNRTFLQYVTALKMEEAKLRLRHSRSRVQDVARDLGYEDVVYFAKLFRRATGQSPSEYKNGLRMNG</sequence>
<dbReference type="Pfam" id="PF12833">
    <property type="entry name" value="HTH_18"/>
    <property type="match status" value="1"/>
</dbReference>
<dbReference type="SMART" id="SM00342">
    <property type="entry name" value="HTH_ARAC"/>
    <property type="match status" value="1"/>
</dbReference>
<keyword evidence="3" id="KW-0804">Transcription</keyword>
<proteinExistence type="predicted"/>
<name>A0A9X4KYY7_9BACL</name>
<dbReference type="InterPro" id="IPR020449">
    <property type="entry name" value="Tscrpt_reg_AraC-type_HTH"/>
</dbReference>
<dbReference type="Gene3D" id="1.10.10.60">
    <property type="entry name" value="Homeodomain-like"/>
    <property type="match status" value="1"/>
</dbReference>
<accession>A0A9X4KYY7</accession>
<dbReference type="GO" id="GO:0003700">
    <property type="term" value="F:DNA-binding transcription factor activity"/>
    <property type="evidence" value="ECO:0007669"/>
    <property type="project" value="InterPro"/>
</dbReference>
<dbReference type="PANTHER" id="PTHR43280">
    <property type="entry name" value="ARAC-FAMILY TRANSCRIPTIONAL REGULATOR"/>
    <property type="match status" value="1"/>
</dbReference>
<dbReference type="EMBL" id="JAPDIA010000008">
    <property type="protein sequence ID" value="MDG0813333.1"/>
    <property type="molecule type" value="Genomic_DNA"/>
</dbReference>
<evidence type="ECO:0000313" key="5">
    <source>
        <dbReference type="EMBL" id="MDG0813333.1"/>
    </source>
</evidence>
<keyword evidence="2" id="KW-0238">DNA-binding</keyword>
<gene>
    <name evidence="5" type="ORF">OMP40_31645</name>
</gene>
<dbReference type="InterPro" id="IPR018062">
    <property type="entry name" value="HTH_AraC-typ_CS"/>
</dbReference>
<dbReference type="InterPro" id="IPR009057">
    <property type="entry name" value="Homeodomain-like_sf"/>
</dbReference>
<evidence type="ECO:0000256" key="2">
    <source>
        <dbReference type="ARBA" id="ARBA00023125"/>
    </source>
</evidence>
<keyword evidence="6" id="KW-1185">Reference proteome</keyword>
<comment type="caution">
    <text evidence="5">The sequence shown here is derived from an EMBL/GenBank/DDBJ whole genome shotgun (WGS) entry which is preliminary data.</text>
</comment>
<evidence type="ECO:0000259" key="4">
    <source>
        <dbReference type="PROSITE" id="PS01124"/>
    </source>
</evidence>
<reference evidence="5" key="1">
    <citation type="submission" date="2022-10" db="EMBL/GenBank/DDBJ databases">
        <title>Comparative genomic analysis of Cohnella hashimotonis sp. nov., isolated from the International Space Station.</title>
        <authorList>
            <person name="Simpson A."/>
            <person name="Venkateswaran K."/>
        </authorList>
    </citation>
    <scope>NUCLEOTIDE SEQUENCE</scope>
    <source>
        <strain evidence="5">DSM 28161</strain>
    </source>
</reference>
<feature type="domain" description="HTH araC/xylS-type" evidence="4">
    <location>
        <begin position="1"/>
        <end position="61"/>
    </location>
</feature>
<dbReference type="PANTHER" id="PTHR43280:SF2">
    <property type="entry name" value="HTH-TYPE TRANSCRIPTIONAL REGULATOR EXSA"/>
    <property type="match status" value="1"/>
</dbReference>
<dbReference type="AlphaFoldDB" id="A0A9X4KYY7"/>
<organism evidence="5 6">
    <name type="scientific">Cohnella rhizosphaerae</name>
    <dbReference type="NCBI Taxonomy" id="1457232"/>
    <lineage>
        <taxon>Bacteria</taxon>
        <taxon>Bacillati</taxon>
        <taxon>Bacillota</taxon>
        <taxon>Bacilli</taxon>
        <taxon>Bacillales</taxon>
        <taxon>Paenibacillaceae</taxon>
        <taxon>Cohnella</taxon>
    </lineage>
</organism>
<dbReference type="GO" id="GO:0043565">
    <property type="term" value="F:sequence-specific DNA binding"/>
    <property type="evidence" value="ECO:0007669"/>
    <property type="project" value="InterPro"/>
</dbReference>
<dbReference type="RefSeq" id="WP_277537205.1">
    <property type="nucleotide sequence ID" value="NZ_JAPDIA010000008.1"/>
</dbReference>
<dbReference type="PROSITE" id="PS01124">
    <property type="entry name" value="HTH_ARAC_FAMILY_2"/>
    <property type="match status" value="1"/>
</dbReference>
<dbReference type="SUPFAM" id="SSF46689">
    <property type="entry name" value="Homeodomain-like"/>
    <property type="match status" value="1"/>
</dbReference>